<protein>
    <submittedName>
        <fullName evidence="3">Hypothetical_protein</fullName>
    </submittedName>
</protein>
<dbReference type="EMBL" id="CATOUU010000669">
    <property type="protein sequence ID" value="CAI9939883.1"/>
    <property type="molecule type" value="Genomic_DNA"/>
</dbReference>
<dbReference type="EMBL" id="CAXDID020000322">
    <property type="protein sequence ID" value="CAL6076860.1"/>
    <property type="molecule type" value="Genomic_DNA"/>
</dbReference>
<dbReference type="EMBL" id="CAXDID020000184">
    <property type="protein sequence ID" value="CAL6050229.1"/>
    <property type="molecule type" value="Genomic_DNA"/>
</dbReference>
<dbReference type="Proteomes" id="UP001642409">
    <property type="component" value="Unassembled WGS sequence"/>
</dbReference>
<keyword evidence="5" id="KW-1185">Reference proteome</keyword>
<proteinExistence type="predicted"/>
<name>A0AA86UGW8_9EUKA</name>
<evidence type="ECO:0000313" key="1">
    <source>
        <dbReference type="EMBL" id="CAI9939883.1"/>
    </source>
</evidence>
<gene>
    <name evidence="1" type="ORF">HINF_LOCUS27528</name>
    <name evidence="3" type="ORF">HINF_LOCUS43785</name>
    <name evidence="2" type="ORF">HINF_LOCUS51518</name>
    <name evidence="4" type="ORF">HINF_LOCUS57892</name>
</gene>
<accession>A0AA86UGW8</accession>
<sequence length="105" mass="12388">MQQKDASGRRRVLKFQSQKFGVASAANSFCVGKYSCVENEGNLTLFKHQPRLKMHAILCVRFCFQKPAFLTHSYSLVRIYRQFLKETQYQPKSFIIKYMDLRNNQ</sequence>
<dbReference type="AlphaFoldDB" id="A0AA86UGW8"/>
<evidence type="ECO:0000313" key="4">
    <source>
        <dbReference type="EMBL" id="CAL6076860.1"/>
    </source>
</evidence>
<dbReference type="EMBL" id="CATOUU010000971">
    <property type="protein sequence ID" value="CAI9963873.1"/>
    <property type="molecule type" value="Genomic_DNA"/>
</dbReference>
<reference evidence="1" key="1">
    <citation type="submission" date="2023-06" db="EMBL/GenBank/DDBJ databases">
        <authorList>
            <person name="Kurt Z."/>
        </authorList>
    </citation>
    <scope>NUCLEOTIDE SEQUENCE</scope>
</reference>
<reference evidence="3 5" key="2">
    <citation type="submission" date="2024-07" db="EMBL/GenBank/DDBJ databases">
        <authorList>
            <person name="Akdeniz Z."/>
        </authorList>
    </citation>
    <scope>NUCLEOTIDE SEQUENCE [LARGE SCALE GENOMIC DNA]</scope>
</reference>
<evidence type="ECO:0000313" key="5">
    <source>
        <dbReference type="Proteomes" id="UP001642409"/>
    </source>
</evidence>
<organism evidence="1">
    <name type="scientific">Hexamita inflata</name>
    <dbReference type="NCBI Taxonomy" id="28002"/>
    <lineage>
        <taxon>Eukaryota</taxon>
        <taxon>Metamonada</taxon>
        <taxon>Diplomonadida</taxon>
        <taxon>Hexamitidae</taxon>
        <taxon>Hexamitinae</taxon>
        <taxon>Hexamita</taxon>
    </lineage>
</organism>
<comment type="caution">
    <text evidence="1">The sequence shown here is derived from an EMBL/GenBank/DDBJ whole genome shotgun (WGS) entry which is preliminary data.</text>
</comment>
<evidence type="ECO:0000313" key="2">
    <source>
        <dbReference type="EMBL" id="CAI9963873.1"/>
    </source>
</evidence>
<evidence type="ECO:0000313" key="3">
    <source>
        <dbReference type="EMBL" id="CAL6050229.1"/>
    </source>
</evidence>